<dbReference type="FunFam" id="2.40.110.10:FF:000020">
    <property type="entry name" value="Putative acyl-CoA dehydrogenase YdbM"/>
    <property type="match status" value="1"/>
</dbReference>
<dbReference type="PANTHER" id="PTHR43884">
    <property type="entry name" value="ACYL-COA DEHYDROGENASE"/>
    <property type="match status" value="1"/>
</dbReference>
<dbReference type="InterPro" id="IPR013107">
    <property type="entry name" value="Acyl-CoA_DH_C"/>
</dbReference>
<protein>
    <submittedName>
        <fullName evidence="7">Acyl-CoA dehydrogenase</fullName>
    </submittedName>
</protein>
<evidence type="ECO:0000313" key="7">
    <source>
        <dbReference type="EMBL" id="THE11065.1"/>
    </source>
</evidence>
<evidence type="ECO:0000259" key="4">
    <source>
        <dbReference type="Pfam" id="PF02770"/>
    </source>
</evidence>
<name>A0A4S3PPH9_9BACI</name>
<dbReference type="GO" id="GO:0003995">
    <property type="term" value="F:acyl-CoA dehydrogenase activity"/>
    <property type="evidence" value="ECO:0007669"/>
    <property type="project" value="TreeGrafter"/>
</dbReference>
<feature type="domain" description="Acyl-CoA dehydrogenase C-terminal" evidence="6">
    <location>
        <begin position="245"/>
        <end position="362"/>
    </location>
</feature>
<dbReference type="AlphaFoldDB" id="A0A4S3PPH9"/>
<dbReference type="InterPro" id="IPR006091">
    <property type="entry name" value="Acyl-CoA_Oxase/DH_mid-dom"/>
</dbReference>
<dbReference type="Pfam" id="PF02771">
    <property type="entry name" value="Acyl-CoA_dh_N"/>
    <property type="match status" value="1"/>
</dbReference>
<dbReference type="InterPro" id="IPR013786">
    <property type="entry name" value="AcylCoA_DH/ox_N"/>
</dbReference>
<reference evidence="7 8" key="1">
    <citation type="journal article" date="2019" name="Indoor Air">
        <title>Impacts of indoor surface finishes on bacterial viability.</title>
        <authorList>
            <person name="Hu J."/>
            <person name="Maamar S.B."/>
            <person name="Glawe A.J."/>
            <person name="Gottel N."/>
            <person name="Gilbert J.A."/>
            <person name="Hartmann E.M."/>
        </authorList>
    </citation>
    <scope>NUCLEOTIDE SEQUENCE [LARGE SCALE GENOMIC DNA]</scope>
    <source>
        <strain evidence="7 8">AF060A6</strain>
    </source>
</reference>
<keyword evidence="8" id="KW-1185">Reference proteome</keyword>
<feature type="domain" description="Acyl-CoA dehydrogenase/oxidase N-terminal" evidence="5">
    <location>
        <begin position="8"/>
        <end position="97"/>
    </location>
</feature>
<dbReference type="Proteomes" id="UP000306477">
    <property type="component" value="Unassembled WGS sequence"/>
</dbReference>
<dbReference type="InterPro" id="IPR046373">
    <property type="entry name" value="Acyl-CoA_Oxase/DH_mid-dom_sf"/>
</dbReference>
<dbReference type="CDD" id="cd00567">
    <property type="entry name" value="ACAD"/>
    <property type="match status" value="1"/>
</dbReference>
<dbReference type="GO" id="GO:0050660">
    <property type="term" value="F:flavin adenine dinucleotide binding"/>
    <property type="evidence" value="ECO:0007669"/>
    <property type="project" value="InterPro"/>
</dbReference>
<dbReference type="EMBL" id="SLUB01000034">
    <property type="protein sequence ID" value="THE11065.1"/>
    <property type="molecule type" value="Genomic_DNA"/>
</dbReference>
<dbReference type="InterPro" id="IPR037069">
    <property type="entry name" value="AcylCoA_DH/ox_N_sf"/>
</dbReference>
<proteinExistence type="predicted"/>
<sequence>MPISFIKTEKQKHLYKMASELAERFHERAQEYDETGEFPILNIEELKRTGYTSLSVPKEYGGKDSLSLYDFVLLQETLAVGDGSTALSIGWHLGATMDLFEKKRWNEEKLSAYANQVLQGALYNRAATEPQTGSPTRGGKPQTTAKKEGDKWILSGRKSFTTMVPVLDYIGVIASVEGTDQVGEFLVERSKDGVTIEETWNTISMRGTGSHDLVLTNVELEENDLVEILTPELKAIPSGWMLHIPACYLGIAIAARNYAVKFANEYSPNSIKGPIRTIPNVARVVGEMEAELLQARHVLYSIADKWDRTVDRSQLGPELGLAKHIATNSALSVVDKAMRIVGAKSLHKSNPLQRYYRDVRAGLHNPPMDDMTIAKLADLAFKEME</sequence>
<feature type="domain" description="Acyl-CoA oxidase/dehydrogenase middle" evidence="4">
    <location>
        <begin position="126"/>
        <end position="218"/>
    </location>
</feature>
<dbReference type="STRING" id="1033734.GCA_000285535_01393"/>
<comment type="caution">
    <text evidence="7">The sequence shown here is derived from an EMBL/GenBank/DDBJ whole genome shotgun (WGS) entry which is preliminary data.</text>
</comment>
<dbReference type="Gene3D" id="1.10.540.10">
    <property type="entry name" value="Acyl-CoA dehydrogenase/oxidase, N-terminal domain"/>
    <property type="match status" value="1"/>
</dbReference>
<dbReference type="PIRSF" id="PIRSF016578">
    <property type="entry name" value="HsaA"/>
    <property type="match status" value="1"/>
</dbReference>
<dbReference type="InterPro" id="IPR036250">
    <property type="entry name" value="AcylCo_DH-like_C"/>
</dbReference>
<accession>A0A4S3PPH9</accession>
<dbReference type="RefSeq" id="WP_136380623.1">
    <property type="nucleotide sequence ID" value="NZ_SLUB01000034.1"/>
</dbReference>
<dbReference type="OrthoDB" id="9785203at2"/>
<dbReference type="Pfam" id="PF02770">
    <property type="entry name" value="Acyl-CoA_dh_M"/>
    <property type="match status" value="1"/>
</dbReference>
<evidence type="ECO:0000256" key="2">
    <source>
        <dbReference type="ARBA" id="ARBA00023002"/>
    </source>
</evidence>
<keyword evidence="1" id="KW-0285">Flavoprotein</keyword>
<dbReference type="Gene3D" id="1.20.140.10">
    <property type="entry name" value="Butyryl-CoA Dehydrogenase, subunit A, domain 3"/>
    <property type="match status" value="1"/>
</dbReference>
<dbReference type="SUPFAM" id="SSF47203">
    <property type="entry name" value="Acyl-CoA dehydrogenase C-terminal domain-like"/>
    <property type="match status" value="1"/>
</dbReference>
<dbReference type="PANTHER" id="PTHR43884:SF25">
    <property type="entry name" value="ACYL-COA DEHYDROGENASE YDBM-RELATED"/>
    <property type="match status" value="1"/>
</dbReference>
<evidence type="ECO:0000259" key="6">
    <source>
        <dbReference type="Pfam" id="PF08028"/>
    </source>
</evidence>
<dbReference type="Pfam" id="PF08028">
    <property type="entry name" value="Acyl-CoA_dh_2"/>
    <property type="match status" value="1"/>
</dbReference>
<keyword evidence="2" id="KW-0560">Oxidoreductase</keyword>
<evidence type="ECO:0000256" key="1">
    <source>
        <dbReference type="ARBA" id="ARBA00022630"/>
    </source>
</evidence>
<dbReference type="SUPFAM" id="SSF56645">
    <property type="entry name" value="Acyl-CoA dehydrogenase NM domain-like"/>
    <property type="match status" value="1"/>
</dbReference>
<gene>
    <name evidence="7" type="ORF">E1I69_16255</name>
</gene>
<feature type="region of interest" description="Disordered" evidence="3">
    <location>
        <begin position="126"/>
        <end position="148"/>
    </location>
</feature>
<evidence type="ECO:0000313" key="8">
    <source>
        <dbReference type="Proteomes" id="UP000306477"/>
    </source>
</evidence>
<dbReference type="Gene3D" id="2.40.110.10">
    <property type="entry name" value="Butyryl-CoA Dehydrogenase, subunit A, domain 2"/>
    <property type="match status" value="1"/>
</dbReference>
<organism evidence="7 8">
    <name type="scientific">Bacillus timonensis</name>
    <dbReference type="NCBI Taxonomy" id="1033734"/>
    <lineage>
        <taxon>Bacteria</taxon>
        <taxon>Bacillati</taxon>
        <taxon>Bacillota</taxon>
        <taxon>Bacilli</taxon>
        <taxon>Bacillales</taxon>
        <taxon>Bacillaceae</taxon>
        <taxon>Bacillus</taxon>
    </lineage>
</organism>
<evidence type="ECO:0000256" key="3">
    <source>
        <dbReference type="SAM" id="MobiDB-lite"/>
    </source>
</evidence>
<dbReference type="InterPro" id="IPR009100">
    <property type="entry name" value="AcylCoA_DH/oxidase_NM_dom_sf"/>
</dbReference>
<evidence type="ECO:0000259" key="5">
    <source>
        <dbReference type="Pfam" id="PF02771"/>
    </source>
</evidence>